<reference evidence="2 3" key="1">
    <citation type="submission" date="2020-08" db="EMBL/GenBank/DDBJ databases">
        <title>Novel species isolated from subtropical streams in China.</title>
        <authorList>
            <person name="Lu H."/>
        </authorList>
    </citation>
    <scope>NUCLEOTIDE SEQUENCE [LARGE SCALE GENOMIC DNA]</scope>
    <source>
        <strain evidence="2 3">NL8W</strain>
    </source>
</reference>
<gene>
    <name evidence="2" type="ORF">H8L47_24855</name>
</gene>
<name>A0ABR6ZGE2_9BURK</name>
<dbReference type="RefSeq" id="WP_186956378.1">
    <property type="nucleotide sequence ID" value="NZ_JACOFX010000019.1"/>
</dbReference>
<keyword evidence="3" id="KW-1185">Reference proteome</keyword>
<comment type="caution">
    <text evidence="2">The sequence shown here is derived from an EMBL/GenBank/DDBJ whole genome shotgun (WGS) entry which is preliminary data.</text>
</comment>
<organism evidence="2 3">
    <name type="scientific">Undibacterium umbellatum</name>
    <dbReference type="NCBI Taxonomy" id="2762300"/>
    <lineage>
        <taxon>Bacteria</taxon>
        <taxon>Pseudomonadati</taxon>
        <taxon>Pseudomonadota</taxon>
        <taxon>Betaproteobacteria</taxon>
        <taxon>Burkholderiales</taxon>
        <taxon>Oxalobacteraceae</taxon>
        <taxon>Undibacterium</taxon>
    </lineage>
</organism>
<evidence type="ECO:0000313" key="2">
    <source>
        <dbReference type="EMBL" id="MBC3910805.1"/>
    </source>
</evidence>
<dbReference type="EMBL" id="JACOFX010000019">
    <property type="protein sequence ID" value="MBC3910805.1"/>
    <property type="molecule type" value="Genomic_DNA"/>
</dbReference>
<feature type="signal peptide" evidence="1">
    <location>
        <begin position="1"/>
        <end position="22"/>
    </location>
</feature>
<dbReference type="Proteomes" id="UP000646911">
    <property type="component" value="Unassembled WGS sequence"/>
</dbReference>
<evidence type="ECO:0000313" key="3">
    <source>
        <dbReference type="Proteomes" id="UP000646911"/>
    </source>
</evidence>
<keyword evidence="1" id="KW-0732">Signal</keyword>
<protein>
    <submittedName>
        <fullName evidence="2">Uncharacterized protein</fullName>
    </submittedName>
</protein>
<evidence type="ECO:0000256" key="1">
    <source>
        <dbReference type="SAM" id="SignalP"/>
    </source>
</evidence>
<feature type="chain" id="PRO_5046425387" evidence="1">
    <location>
        <begin position="23"/>
        <end position="201"/>
    </location>
</feature>
<accession>A0ABR6ZGE2</accession>
<sequence length="201" mass="21494">MKHWKILIAAPLAAFAVNFSFAGAVNSGVPKGWTANGALATHYESGLDASQGSKEQPAFFMAAKEGMTNDDFAAITQVVDATAYRGKTMHFTASARHMGELGGYEFWIRAIDDKGGISLSSSWARKSDACEAIRVRLLVPANASRLQLGVALKDKGKLFVKGMNFSDVQVSSPAPESKPHIANKITMGPVATTIQNLNFSE</sequence>
<proteinExistence type="predicted"/>